<dbReference type="STRING" id="879819.A0A0J0XX80"/>
<dbReference type="EMBL" id="KQ087180">
    <property type="protein sequence ID" value="KLT45648.1"/>
    <property type="molecule type" value="Genomic_DNA"/>
</dbReference>
<feature type="compositionally biased region" description="Polar residues" evidence="1">
    <location>
        <begin position="529"/>
        <end position="540"/>
    </location>
</feature>
<proteinExistence type="predicted"/>
<dbReference type="OrthoDB" id="2574359at2759"/>
<keyword evidence="3" id="KW-1185">Reference proteome</keyword>
<feature type="compositionally biased region" description="Polar residues" evidence="1">
    <location>
        <begin position="210"/>
        <end position="223"/>
    </location>
</feature>
<feature type="compositionally biased region" description="Polar residues" evidence="1">
    <location>
        <begin position="570"/>
        <end position="580"/>
    </location>
</feature>
<accession>A0A0J0XX80</accession>
<feature type="region of interest" description="Disordered" evidence="1">
    <location>
        <begin position="50"/>
        <end position="223"/>
    </location>
</feature>
<reference evidence="2 3" key="1">
    <citation type="submission" date="2015-03" db="EMBL/GenBank/DDBJ databases">
        <title>Genomics and transcriptomics of the oil-accumulating basidiomycete yeast T. oleaginosus allow insights into substrate utilization and the diverse evolutionary trajectories of mating systems in fungi.</title>
        <authorList>
            <consortium name="DOE Joint Genome Institute"/>
            <person name="Kourist R."/>
            <person name="Kracht O."/>
            <person name="Bracharz F."/>
            <person name="Lipzen A."/>
            <person name="Nolan M."/>
            <person name="Ohm R."/>
            <person name="Grigoriev I."/>
            <person name="Sun S."/>
            <person name="Heitman J."/>
            <person name="Bruck T."/>
            <person name="Nowrousian M."/>
        </authorList>
    </citation>
    <scope>NUCLEOTIDE SEQUENCE [LARGE SCALE GENOMIC DNA]</scope>
    <source>
        <strain evidence="2 3">IBC0246</strain>
    </source>
</reference>
<dbReference type="GeneID" id="28986935"/>
<gene>
    <name evidence="2" type="ORF">CC85DRAFT_325375</name>
</gene>
<dbReference type="Proteomes" id="UP000053611">
    <property type="component" value="Unassembled WGS sequence"/>
</dbReference>
<feature type="region of interest" description="Disordered" evidence="1">
    <location>
        <begin position="468"/>
        <end position="580"/>
    </location>
</feature>
<feature type="compositionally biased region" description="Polar residues" evidence="1">
    <location>
        <begin position="182"/>
        <end position="194"/>
    </location>
</feature>
<dbReference type="RefSeq" id="XP_018282139.1">
    <property type="nucleotide sequence ID" value="XM_018426332.1"/>
</dbReference>
<evidence type="ECO:0000313" key="2">
    <source>
        <dbReference type="EMBL" id="KLT45648.1"/>
    </source>
</evidence>
<dbReference type="AlphaFoldDB" id="A0A0J0XX80"/>
<feature type="compositionally biased region" description="Pro residues" evidence="1">
    <location>
        <begin position="195"/>
        <end position="206"/>
    </location>
</feature>
<evidence type="ECO:0000313" key="3">
    <source>
        <dbReference type="Proteomes" id="UP000053611"/>
    </source>
</evidence>
<name>A0A0J0XX80_9TREE</name>
<organism evidence="2 3">
    <name type="scientific">Cutaneotrichosporon oleaginosum</name>
    <dbReference type="NCBI Taxonomy" id="879819"/>
    <lineage>
        <taxon>Eukaryota</taxon>
        <taxon>Fungi</taxon>
        <taxon>Dikarya</taxon>
        <taxon>Basidiomycota</taxon>
        <taxon>Agaricomycotina</taxon>
        <taxon>Tremellomycetes</taxon>
        <taxon>Trichosporonales</taxon>
        <taxon>Trichosporonaceae</taxon>
        <taxon>Cutaneotrichosporon</taxon>
    </lineage>
</organism>
<feature type="compositionally biased region" description="Polar residues" evidence="1">
    <location>
        <begin position="87"/>
        <end position="147"/>
    </location>
</feature>
<feature type="region of interest" description="Disordered" evidence="1">
    <location>
        <begin position="316"/>
        <end position="444"/>
    </location>
</feature>
<evidence type="ECO:0000256" key="1">
    <source>
        <dbReference type="SAM" id="MobiDB-lite"/>
    </source>
</evidence>
<protein>
    <submittedName>
        <fullName evidence="2">Uncharacterized protein</fullName>
    </submittedName>
</protein>
<feature type="compositionally biased region" description="Low complexity" evidence="1">
    <location>
        <begin position="490"/>
        <end position="502"/>
    </location>
</feature>
<sequence length="580" mass="62775">MPKTRAYTRDELQGLRRADLQRLCKTYNIKGANAKSDVLITTLADYFTSPEYLESPTKTDANRPRPPPPRRPTRPLHGPASRAPSRAQPSHSRPSSVQTVPSFPPQSSRSTRPISVTSAASTAGPTARPQSSIATGTSQPRAASTATKRPPARPHAQPSLPPRHATQPTQPVRPSVQIEPATPSSSHSDPQQPLTKPPPQHLPTSPPTDGCSQTLPSNSTSTAPVNEIASLRAEVLHLRDIIAKLDGEALLRQLEQRIEDRISAAVAEQLAIIKQREEVVAAQEILLADTMARIEAFQQKMLDSAIIQGQEPLVLPPQESAHKRKDPQSDVPEPTPKRMCLPSGVQTPPPLLSAKASEAPSTPDSSRYRVAPRTPPLQRGPSADYAPTPGRDLSPRGLLPFPGGGTSPTVDRSERIPSRQPSRTKPSQAHIDLSAITESDDVDIAPGPSRHPFRGSIAIDRLTVTPPALSPSPQIGGDNYTHTPLPPPFARAARSSSSAPSPQISKPRFDPQRTYMDVALNGFPEDYSPSGQATPSSRTMLGTERFRDNRFGDEPMISWPSPRLDYGPDTPSNPTTRYFE</sequence>
<feature type="compositionally biased region" description="Basic and acidic residues" evidence="1">
    <location>
        <begin position="544"/>
        <end position="553"/>
    </location>
</feature>